<evidence type="ECO:0000313" key="1">
    <source>
        <dbReference type="EMBL" id="KAH0619736.1"/>
    </source>
</evidence>
<evidence type="ECO:0000313" key="2">
    <source>
        <dbReference type="Proteomes" id="UP000826234"/>
    </source>
</evidence>
<feature type="non-terminal residue" evidence="1">
    <location>
        <position position="1"/>
    </location>
</feature>
<reference evidence="1 2" key="1">
    <citation type="journal article" date="2022" name="Gigascience">
        <title>A chromosome-level genome assembly and annotation of the desert horned lizard, Phrynosoma platyrhinos, provides insight into chromosomal rearrangements among reptiles.</title>
        <authorList>
            <person name="Koochekian N."/>
            <person name="Ascanio A."/>
            <person name="Farleigh K."/>
            <person name="Card D.C."/>
            <person name="Schield D.R."/>
            <person name="Castoe T.A."/>
            <person name="Jezkova T."/>
        </authorList>
    </citation>
    <scope>NUCLEOTIDE SEQUENCE [LARGE SCALE GENOMIC DNA]</scope>
    <source>
        <strain evidence="1">NK-2021</strain>
    </source>
</reference>
<gene>
    <name evidence="1" type="ORF">JD844_000680</name>
</gene>
<sequence length="72" mass="7647">DPDDEMASAGLSGEKSPLTVKVVSAKPKGHGSRQSRITSFVEVMADGLPSETKKTAKKAGNSELLWNESFVL</sequence>
<dbReference type="SUPFAM" id="SSF49562">
    <property type="entry name" value="C2 domain (Calcium/lipid-binding domain, CaLB)"/>
    <property type="match status" value="1"/>
</dbReference>
<proteinExistence type="predicted"/>
<dbReference type="EMBL" id="JAIPUX010003776">
    <property type="protein sequence ID" value="KAH0619736.1"/>
    <property type="molecule type" value="Genomic_DNA"/>
</dbReference>
<dbReference type="InterPro" id="IPR035892">
    <property type="entry name" value="C2_domain_sf"/>
</dbReference>
<name>A0ABQ7SQT3_PHRPL</name>
<organism evidence="1 2">
    <name type="scientific">Phrynosoma platyrhinos</name>
    <name type="common">Desert horned lizard</name>
    <dbReference type="NCBI Taxonomy" id="52577"/>
    <lineage>
        <taxon>Eukaryota</taxon>
        <taxon>Metazoa</taxon>
        <taxon>Chordata</taxon>
        <taxon>Craniata</taxon>
        <taxon>Vertebrata</taxon>
        <taxon>Euteleostomi</taxon>
        <taxon>Lepidosauria</taxon>
        <taxon>Squamata</taxon>
        <taxon>Bifurcata</taxon>
        <taxon>Unidentata</taxon>
        <taxon>Episquamata</taxon>
        <taxon>Toxicofera</taxon>
        <taxon>Iguania</taxon>
        <taxon>Phrynosomatidae</taxon>
        <taxon>Phrynosomatinae</taxon>
        <taxon>Phrynosoma</taxon>
    </lineage>
</organism>
<comment type="caution">
    <text evidence="1">The sequence shown here is derived from an EMBL/GenBank/DDBJ whole genome shotgun (WGS) entry which is preliminary data.</text>
</comment>
<keyword evidence="2" id="KW-1185">Reference proteome</keyword>
<evidence type="ECO:0008006" key="3">
    <source>
        <dbReference type="Google" id="ProtNLM"/>
    </source>
</evidence>
<accession>A0ABQ7SQT3</accession>
<dbReference type="Proteomes" id="UP000826234">
    <property type="component" value="Unassembled WGS sequence"/>
</dbReference>
<protein>
    <recommendedName>
        <fullName evidence="3">C2 domain-containing protein</fullName>
    </recommendedName>
</protein>